<organism evidence="1 2">
    <name type="scientific">Oceanibacterium hippocampi</name>
    <dbReference type="NCBI Taxonomy" id="745714"/>
    <lineage>
        <taxon>Bacteria</taxon>
        <taxon>Pseudomonadati</taxon>
        <taxon>Pseudomonadota</taxon>
        <taxon>Alphaproteobacteria</taxon>
        <taxon>Sneathiellales</taxon>
        <taxon>Sneathiellaceae</taxon>
        <taxon>Oceanibacterium</taxon>
    </lineage>
</organism>
<accession>A0A1Y5TH17</accession>
<evidence type="ECO:0000313" key="2">
    <source>
        <dbReference type="Proteomes" id="UP000193200"/>
    </source>
</evidence>
<dbReference type="RefSeq" id="WP_085884054.1">
    <property type="nucleotide sequence ID" value="NZ_FWFR01000002.1"/>
</dbReference>
<proteinExistence type="predicted"/>
<dbReference type="InterPro" id="IPR002591">
    <property type="entry name" value="Phosphodiest/P_Trfase"/>
</dbReference>
<keyword evidence="2" id="KW-1185">Reference proteome</keyword>
<dbReference type="AlphaFoldDB" id="A0A1Y5TH17"/>
<name>A0A1Y5TH17_9PROT</name>
<dbReference type="Pfam" id="PF01663">
    <property type="entry name" value="Phosphodiest"/>
    <property type="match status" value="1"/>
</dbReference>
<dbReference type="OrthoDB" id="3590172at2"/>
<dbReference type="InterPro" id="IPR017850">
    <property type="entry name" value="Alkaline_phosphatase_core_sf"/>
</dbReference>
<dbReference type="Proteomes" id="UP000193200">
    <property type="component" value="Unassembled WGS sequence"/>
</dbReference>
<reference evidence="1 2" key="1">
    <citation type="submission" date="2017-03" db="EMBL/GenBank/DDBJ databases">
        <authorList>
            <person name="Afonso C.L."/>
            <person name="Miller P.J."/>
            <person name="Scott M.A."/>
            <person name="Spackman E."/>
            <person name="Goraichik I."/>
            <person name="Dimitrov K.M."/>
            <person name="Suarez D.L."/>
            <person name="Swayne D.E."/>
        </authorList>
    </citation>
    <scope>NUCLEOTIDE SEQUENCE [LARGE SCALE GENOMIC DNA]</scope>
    <source>
        <strain evidence="1 2">CECT 7691</strain>
    </source>
</reference>
<dbReference type="EMBL" id="FWFR01000002">
    <property type="protein sequence ID" value="SLN61870.1"/>
    <property type="molecule type" value="Genomic_DNA"/>
</dbReference>
<sequence length="522" mass="57169">MAESSAQKVLVIVSGEASSELAMKWARSGDLPNLDRLMRAGVAGTIEAPEPFVTAQLWGTLISGRTPGHHGLFDFMQRDTDGRFREIDGTALKTAPVWRLAEAAGRTAGTINLPFTYPPERLSGFMIAGQDAPGAHRSIAEPPTLYDEIVRTSGPYPLKSIFPGGREKADYLWLVERDCDRWVDVMGHVVDSRPCDLTMCYVGATAMAQHYFWGDMTDERPDNPYRDVVKSAFLGLDRLVGRLVEASGPDTTVFVVSECGAGPLASGVDVNAFLAQAGFLAFTPAAAKSDGGRRELFARLRFLAQSRLPVGVRTALLRTLRPLKGWLMNRFDGADIDWQRTRAFSRGEEGQIFINLRGRDPEGIVAPGAEYERLRAEIGAALLALRDPETGEPAVSSVHRREDVLHGPELDRAPDLLVHWRGGEYMPNESVRRSDQVFGTRWREGMAWPTSGSHRPAATFFAAGPMIAPGATLDGGRLIDLAPTWLHCLGITPPPELEGRVLHEILHPRPAPAVATDDRRIP</sequence>
<evidence type="ECO:0000313" key="1">
    <source>
        <dbReference type="EMBL" id="SLN61870.1"/>
    </source>
</evidence>
<dbReference type="SUPFAM" id="SSF53649">
    <property type="entry name" value="Alkaline phosphatase-like"/>
    <property type="match status" value="1"/>
</dbReference>
<protein>
    <submittedName>
        <fullName evidence="1">Type I phosphodiesterase / nucleotide pyrophosphatase</fullName>
    </submittedName>
</protein>
<gene>
    <name evidence="1" type="ORF">OCH7691_02728</name>
</gene>
<dbReference type="InParanoid" id="A0A1Y5TH17"/>
<dbReference type="Gene3D" id="3.40.720.10">
    <property type="entry name" value="Alkaline Phosphatase, subunit A"/>
    <property type="match status" value="2"/>
</dbReference>